<gene>
    <name evidence="2" type="ORF">SK069_02380</name>
</gene>
<dbReference type="EMBL" id="JAXAVX010000001">
    <property type="protein sequence ID" value="MDX8150427.1"/>
    <property type="molecule type" value="Genomic_DNA"/>
</dbReference>
<dbReference type="InterPro" id="IPR036291">
    <property type="entry name" value="NAD(P)-bd_dom_sf"/>
</dbReference>
<organism evidence="2 3">
    <name type="scientific">Patulibacter brassicae</name>
    <dbReference type="NCBI Taxonomy" id="1705717"/>
    <lineage>
        <taxon>Bacteria</taxon>
        <taxon>Bacillati</taxon>
        <taxon>Actinomycetota</taxon>
        <taxon>Thermoleophilia</taxon>
        <taxon>Solirubrobacterales</taxon>
        <taxon>Patulibacteraceae</taxon>
        <taxon>Patulibacter</taxon>
    </lineage>
</organism>
<evidence type="ECO:0000313" key="2">
    <source>
        <dbReference type="EMBL" id="MDX8150427.1"/>
    </source>
</evidence>
<dbReference type="SUPFAM" id="SSF51735">
    <property type="entry name" value="NAD(P)-binding Rossmann-fold domains"/>
    <property type="match status" value="1"/>
</dbReference>
<accession>A0ABU4VF58</accession>
<protein>
    <submittedName>
        <fullName evidence="2">NAD-dependent epimerase/dehydratase family protein</fullName>
    </submittedName>
</protein>
<evidence type="ECO:0000313" key="3">
    <source>
        <dbReference type="Proteomes" id="UP001277761"/>
    </source>
</evidence>
<dbReference type="Gene3D" id="3.40.50.720">
    <property type="entry name" value="NAD(P)-binding Rossmann-like Domain"/>
    <property type="match status" value="1"/>
</dbReference>
<comment type="caution">
    <text evidence="2">The sequence shown here is derived from an EMBL/GenBank/DDBJ whole genome shotgun (WGS) entry which is preliminary data.</text>
</comment>
<name>A0ABU4VF58_9ACTN</name>
<keyword evidence="3" id="KW-1185">Reference proteome</keyword>
<evidence type="ECO:0000259" key="1">
    <source>
        <dbReference type="Pfam" id="PF01370"/>
    </source>
</evidence>
<dbReference type="Pfam" id="PF01370">
    <property type="entry name" value="Epimerase"/>
    <property type="match status" value="1"/>
</dbReference>
<proteinExistence type="predicted"/>
<dbReference type="Proteomes" id="UP001277761">
    <property type="component" value="Unassembled WGS sequence"/>
</dbReference>
<feature type="domain" description="NAD-dependent epimerase/dehydratase" evidence="1">
    <location>
        <begin position="10"/>
        <end position="183"/>
    </location>
</feature>
<reference evidence="2 3" key="1">
    <citation type="submission" date="2023-11" db="EMBL/GenBank/DDBJ databases">
        <authorList>
            <person name="Xu M."/>
            <person name="Jiang T."/>
        </authorList>
    </citation>
    <scope>NUCLEOTIDE SEQUENCE [LARGE SCALE GENOMIC DNA]</scope>
    <source>
        <strain evidence="2 3">SD</strain>
    </source>
</reference>
<dbReference type="InterPro" id="IPR001509">
    <property type="entry name" value="Epimerase_deHydtase"/>
</dbReference>
<sequence length="406" mass="43392">MARMTGGLRVLVTAAASRLGALVVGALERDPRIGTLIAVDERPPGAPFAVAEFVRLAPGSPQLPRVVRGAAVEVLVDLRAAAAVARQDDRELADHAATTRRIAAAVAEERSPLRRLVTVGSVHRYGWHRDLPTFLTEATAPRPPRSPRQRALAEIEDAAARAADRHGALELATVRLADPVGPAGSGLLQVADRLPLLPTVLGFDPPLQVVQEEDAAAAVAHVVAEELAGPWIVAADGTLALSEALRILGRAHAPLLPPWGSGLLAGILQRAGLAAALDVAGQLRYGRGLDNRRLKQTGFAYRATTREALLGAEGVRRRRRVLHPGEPEPYDPEVEAFLRYSPSVREAAADPEAAERRGVAALEPEALLDLLPSLDPEALRALRAHEADGPARRRILDEIDLLLERR</sequence>